<evidence type="ECO:0000313" key="8">
    <source>
        <dbReference type="Proteomes" id="UP000614982"/>
    </source>
</evidence>
<dbReference type="InterPro" id="IPR050894">
    <property type="entry name" value="EfeM/EfeO_iron_uptake"/>
</dbReference>
<dbReference type="CDD" id="cd14656">
    <property type="entry name" value="Imelysin-like_EfeO"/>
    <property type="match status" value="1"/>
</dbReference>
<dbReference type="NCBIfam" id="NF007697">
    <property type="entry name" value="PRK10378.1"/>
    <property type="match status" value="1"/>
</dbReference>
<feature type="transmembrane region" description="Helical" evidence="4">
    <location>
        <begin position="20"/>
        <end position="39"/>
    </location>
</feature>
<dbReference type="RefSeq" id="WP_025260831.1">
    <property type="nucleotide sequence ID" value="NZ_BLVX01000006.1"/>
</dbReference>
<keyword evidence="4" id="KW-1133">Transmembrane helix</keyword>
<dbReference type="Pfam" id="PF13473">
    <property type="entry name" value="Cupredoxin_1"/>
    <property type="match status" value="1"/>
</dbReference>
<feature type="domain" description="Imelysin-like" evidence="5">
    <location>
        <begin position="161"/>
        <end position="389"/>
    </location>
</feature>
<dbReference type="InterPro" id="IPR018976">
    <property type="entry name" value="Imelysin-like"/>
</dbReference>
<evidence type="ECO:0000256" key="2">
    <source>
        <dbReference type="ARBA" id="ARBA00005989"/>
    </source>
</evidence>
<protein>
    <submittedName>
        <fullName evidence="7">Multidrug DMT transporter permease</fullName>
    </submittedName>
</protein>
<dbReference type="Proteomes" id="UP000614982">
    <property type="component" value="Unassembled WGS sequence"/>
</dbReference>
<keyword evidence="8" id="KW-1185">Reference proteome</keyword>
<keyword evidence="3" id="KW-0732">Signal</keyword>
<evidence type="ECO:0000256" key="4">
    <source>
        <dbReference type="SAM" id="Phobius"/>
    </source>
</evidence>
<organism evidence="7 8">
    <name type="scientific">Pseudomonas cichorii</name>
    <dbReference type="NCBI Taxonomy" id="36746"/>
    <lineage>
        <taxon>Bacteria</taxon>
        <taxon>Pseudomonadati</taxon>
        <taxon>Pseudomonadota</taxon>
        <taxon>Gammaproteobacteria</taxon>
        <taxon>Pseudomonadales</taxon>
        <taxon>Pseudomonadaceae</taxon>
        <taxon>Pseudomonas</taxon>
    </lineage>
</organism>
<sequence length="402" mass="43345">MSNTSSELSGKARPPRALRLAVAGSVILMIAAGGLFYYASQVASKKRAANSGNETVVNIHAHNCEPNTLTVPAGKNAFRIVNRSERAVEWEILDGVLVVEERENIAPGLSQVINANLQPGDYAITCGLLSNPRGTLHVTPTAESEAKAKARPSMVAFIGPLSEYRVYLSQQSSALIKAVAVLQQAIEAGDLSAAQAAYTPARTLYQRIAPAAQRLAELDNAINARADYYEKREQDPGFGGFHRIEYALFQQRNVEGLAPVAQRLQTDVTSLKQQLLAQTLAPEQLADIVARNMRSLAEVRSKGEEERYSHSDLNGFAANLEGIRKVIDLLRPLLAKSAGAQLQRIDSASSALDEQLKALKTDDGYRPYDQVDAAQRQSIGDKAKALADALDGIDSALGLSDL</sequence>
<keyword evidence="4" id="KW-0812">Transmembrane</keyword>
<dbReference type="EMBL" id="BLWA01000006">
    <property type="protein sequence ID" value="GFM92674.1"/>
    <property type="molecule type" value="Genomic_DNA"/>
</dbReference>
<evidence type="ECO:0000256" key="1">
    <source>
        <dbReference type="ARBA" id="ARBA00004418"/>
    </source>
</evidence>
<dbReference type="NCBIfam" id="NF041757">
    <property type="entry name" value="EfeO"/>
    <property type="match status" value="1"/>
</dbReference>
<comment type="caution">
    <text evidence="7">The sequence shown here is derived from an EMBL/GenBank/DDBJ whole genome shotgun (WGS) entry which is preliminary data.</text>
</comment>
<evidence type="ECO:0000259" key="5">
    <source>
        <dbReference type="Pfam" id="PF09375"/>
    </source>
</evidence>
<evidence type="ECO:0000256" key="3">
    <source>
        <dbReference type="ARBA" id="ARBA00022729"/>
    </source>
</evidence>
<dbReference type="Gene3D" id="1.20.1420.20">
    <property type="entry name" value="M75 peptidase, HXXE motif"/>
    <property type="match status" value="1"/>
</dbReference>
<dbReference type="PANTHER" id="PTHR39192">
    <property type="entry name" value="IRON UPTAKE SYSTEM COMPONENT EFEO"/>
    <property type="match status" value="1"/>
</dbReference>
<comment type="similarity">
    <text evidence="2">Belongs to the EfeM/EfeO family.</text>
</comment>
<gene>
    <name evidence="7" type="ORF">PSCICP_26460</name>
</gene>
<comment type="subcellular location">
    <subcellularLocation>
        <location evidence="1">Periplasm</location>
    </subcellularLocation>
</comment>
<name>A0ABQ1DP02_PSECI</name>
<dbReference type="InterPro" id="IPR038352">
    <property type="entry name" value="Imelysin_sf"/>
</dbReference>
<dbReference type="PANTHER" id="PTHR39192:SF1">
    <property type="entry name" value="IRON UPTAKE SYSTEM COMPONENT EFEO"/>
    <property type="match status" value="1"/>
</dbReference>
<evidence type="ECO:0000259" key="6">
    <source>
        <dbReference type="Pfam" id="PF13473"/>
    </source>
</evidence>
<reference evidence="7 8" key="1">
    <citation type="submission" date="2020-05" db="EMBL/GenBank/DDBJ databases">
        <title>Genetic diversity of Pseudomonas cichorii.</title>
        <authorList>
            <person name="Tani S."/>
            <person name="Yagi H."/>
            <person name="Hashimoto S."/>
            <person name="Iiyama K."/>
            <person name="Furuya N."/>
        </authorList>
    </citation>
    <scope>NUCLEOTIDE SEQUENCE [LARGE SCALE GENOMIC DNA]</scope>
    <source>
        <strain evidence="7 8">LMG 2162</strain>
    </source>
</reference>
<dbReference type="InterPro" id="IPR034981">
    <property type="entry name" value="Imelysin-like_EfeO/Algp7"/>
</dbReference>
<feature type="domain" description="EfeO-type cupredoxin-like" evidence="6">
    <location>
        <begin position="37"/>
        <end position="137"/>
    </location>
</feature>
<evidence type="ECO:0000313" key="7">
    <source>
        <dbReference type="EMBL" id="GFM92674.1"/>
    </source>
</evidence>
<accession>A0ABQ1DP02</accession>
<dbReference type="InterPro" id="IPR053377">
    <property type="entry name" value="Iron_uptake_EfeM/EfeO"/>
</dbReference>
<dbReference type="GeneID" id="93659960"/>
<dbReference type="Pfam" id="PF09375">
    <property type="entry name" value="Peptidase_M75"/>
    <property type="match status" value="1"/>
</dbReference>
<keyword evidence="4" id="KW-0472">Membrane</keyword>
<proteinExistence type="inferred from homology"/>
<dbReference type="InterPro" id="IPR028096">
    <property type="entry name" value="EfeO_Cupredoxin"/>
</dbReference>